<keyword evidence="3" id="KW-1284">Encapsulin nanocompartment</keyword>
<name>A0ABP7K334_9ACTN</name>
<comment type="caution">
    <text evidence="5">The sequence shown here is derived from an EMBL/GenBank/DDBJ whole genome shotgun (WGS) entry which is preliminary data.</text>
</comment>
<organism evidence="5 6">
    <name type="scientific">Streptomyces lannensis</name>
    <dbReference type="NCBI Taxonomy" id="766498"/>
    <lineage>
        <taxon>Bacteria</taxon>
        <taxon>Bacillati</taxon>
        <taxon>Actinomycetota</taxon>
        <taxon>Actinomycetes</taxon>
        <taxon>Kitasatosporales</taxon>
        <taxon>Streptomycetaceae</taxon>
        <taxon>Streptomyces</taxon>
    </lineage>
</organism>
<dbReference type="PIRSF" id="PIRSF019254">
    <property type="entry name" value="CFP29"/>
    <property type="match status" value="1"/>
</dbReference>
<dbReference type="NCBIfam" id="NF041155">
    <property type="entry name" value="encap_f1"/>
    <property type="match status" value="1"/>
</dbReference>
<dbReference type="EMBL" id="BAAAZA010000007">
    <property type="protein sequence ID" value="GAA3864194.1"/>
    <property type="molecule type" value="Genomic_DNA"/>
</dbReference>
<proteinExistence type="inferred from homology"/>
<accession>A0ABP7K334</accession>
<evidence type="ECO:0000256" key="3">
    <source>
        <dbReference type="ARBA" id="ARBA00033787"/>
    </source>
</evidence>
<keyword evidence="6" id="KW-1185">Reference proteome</keyword>
<evidence type="ECO:0000256" key="2">
    <source>
        <dbReference type="ARBA" id="ARBA00033743"/>
    </source>
</evidence>
<dbReference type="Gene3D" id="3.30.2320.10">
    <property type="entry name" value="hypothetical protein PF0899 domain"/>
    <property type="match status" value="1"/>
</dbReference>
<sequence>MTPMNNLHRELAPISAVAWADLEEEAQRTFERHVAARRIVDVPEPGGLDLSGVGTGHLQTIDPPATGITARTRLVQPLVELRVPFVVDRGQVDDVARGAKDADWQPVKDAARQLAHAEDRAVFEGYAAAGVTGLRESSSNQPLTLPYEVREYPNAVSQAVTALRLAGVGGPYTLALSAEAYTAVSETSDYGYPVIRHMARLLDGDIVWAPAIDGAFLLSTRGGDFELHIGQDVSIGYLSHDDDSVRLYFQETLTFMVYTSEAVVALEAPAPGPDAGGGQVPA</sequence>
<comment type="subcellular location">
    <subcellularLocation>
        <location evidence="1">Encapsulin nanocompartment</location>
    </subcellularLocation>
</comment>
<evidence type="ECO:0000256" key="1">
    <source>
        <dbReference type="ARBA" id="ARBA00033738"/>
    </source>
</evidence>
<dbReference type="Proteomes" id="UP001501563">
    <property type="component" value="Unassembled WGS sequence"/>
</dbReference>
<dbReference type="PANTHER" id="PTHR37165">
    <property type="entry name" value="PEPTIDASE U56 FAMILY"/>
    <property type="match status" value="1"/>
</dbReference>
<evidence type="ECO:0000313" key="6">
    <source>
        <dbReference type="Proteomes" id="UP001501563"/>
    </source>
</evidence>
<dbReference type="Gene3D" id="3.30.2400.30">
    <property type="match status" value="1"/>
</dbReference>
<gene>
    <name evidence="5" type="ORF">GCM10022207_30400</name>
</gene>
<evidence type="ECO:0000256" key="4">
    <source>
        <dbReference type="ARBA" id="ARBA00050023"/>
    </source>
</evidence>
<dbReference type="Pfam" id="PF04454">
    <property type="entry name" value="Linocin_M18"/>
    <property type="match status" value="1"/>
</dbReference>
<protein>
    <recommendedName>
        <fullName evidence="4">Type 1 encapsulin shell protein</fullName>
    </recommendedName>
</protein>
<dbReference type="InterPro" id="IPR007544">
    <property type="entry name" value="ENCAP"/>
</dbReference>
<dbReference type="InterPro" id="IPR051429">
    <property type="entry name" value="Encapsulin_nc"/>
</dbReference>
<reference evidence="6" key="1">
    <citation type="journal article" date="2019" name="Int. J. Syst. Evol. Microbiol.">
        <title>The Global Catalogue of Microorganisms (GCM) 10K type strain sequencing project: providing services to taxonomists for standard genome sequencing and annotation.</title>
        <authorList>
            <consortium name="The Broad Institute Genomics Platform"/>
            <consortium name="The Broad Institute Genome Sequencing Center for Infectious Disease"/>
            <person name="Wu L."/>
            <person name="Ma J."/>
        </authorList>
    </citation>
    <scope>NUCLEOTIDE SEQUENCE [LARGE SCALE GENOMIC DNA]</scope>
    <source>
        <strain evidence="6">JCM 16578</strain>
    </source>
</reference>
<dbReference type="PANTHER" id="PTHR37165:SF1">
    <property type="entry name" value="TYPE 1 ENCAPSULIN SHELL PROTEIN"/>
    <property type="match status" value="1"/>
</dbReference>
<comment type="similarity">
    <text evidence="2">Belongs to the encapsulin family. Family 1 subfamily.</text>
</comment>
<evidence type="ECO:0000313" key="5">
    <source>
        <dbReference type="EMBL" id="GAA3864194.1"/>
    </source>
</evidence>